<evidence type="ECO:0000313" key="3">
    <source>
        <dbReference type="EMBL" id="PJA14374.1"/>
    </source>
</evidence>
<evidence type="ECO:0000259" key="2">
    <source>
        <dbReference type="Pfam" id="PF01978"/>
    </source>
</evidence>
<accession>A0A2M7W2Z9</accession>
<dbReference type="Pfam" id="PF00248">
    <property type="entry name" value="Aldo_ket_red"/>
    <property type="match status" value="1"/>
</dbReference>
<dbReference type="EMBL" id="PFQB01000053">
    <property type="protein sequence ID" value="PJA14374.1"/>
    <property type="molecule type" value="Genomic_DNA"/>
</dbReference>
<dbReference type="Gene3D" id="1.10.10.10">
    <property type="entry name" value="Winged helix-like DNA-binding domain superfamily/Winged helix DNA-binding domain"/>
    <property type="match status" value="1"/>
</dbReference>
<protein>
    <recommendedName>
        <fullName evidence="5">Transcription regulator TrmB N-terminal domain-containing protein</fullName>
    </recommendedName>
</protein>
<evidence type="ECO:0000259" key="1">
    <source>
        <dbReference type="Pfam" id="PF00248"/>
    </source>
</evidence>
<evidence type="ECO:0008006" key="5">
    <source>
        <dbReference type="Google" id="ProtNLM"/>
    </source>
</evidence>
<feature type="non-terminal residue" evidence="3">
    <location>
        <position position="356"/>
    </location>
</feature>
<feature type="domain" description="Transcription regulator TrmB N-terminal" evidence="2">
    <location>
        <begin position="10"/>
        <end position="74"/>
    </location>
</feature>
<proteinExistence type="predicted"/>
<name>A0A2M7W2Z9_9BACT</name>
<dbReference type="SUPFAM" id="SSF51430">
    <property type="entry name" value="NAD(P)-linked oxidoreductase"/>
    <property type="match status" value="1"/>
</dbReference>
<dbReference type="InterPro" id="IPR036388">
    <property type="entry name" value="WH-like_DNA-bd_sf"/>
</dbReference>
<dbReference type="InterPro" id="IPR002831">
    <property type="entry name" value="Tscrpt_reg_TrmB_N"/>
</dbReference>
<dbReference type="Gene3D" id="3.20.20.100">
    <property type="entry name" value="NADP-dependent oxidoreductase domain"/>
    <property type="match status" value="1"/>
</dbReference>
<feature type="domain" description="NADP-dependent oxidoreductase" evidence="1">
    <location>
        <begin position="285"/>
        <end position="356"/>
    </location>
</feature>
<dbReference type="SUPFAM" id="SSF46785">
    <property type="entry name" value="Winged helix' DNA-binding domain"/>
    <property type="match status" value="1"/>
</dbReference>
<dbReference type="Proteomes" id="UP000228952">
    <property type="component" value="Unassembled WGS sequence"/>
</dbReference>
<comment type="caution">
    <text evidence="3">The sequence shown here is derived from an EMBL/GenBank/DDBJ whole genome shotgun (WGS) entry which is preliminary data.</text>
</comment>
<reference evidence="4" key="1">
    <citation type="submission" date="2017-09" db="EMBL/GenBank/DDBJ databases">
        <title>Depth-based differentiation of microbial function through sediment-hosted aquifers and enrichment of novel symbionts in the deep terrestrial subsurface.</title>
        <authorList>
            <person name="Probst A.J."/>
            <person name="Ladd B."/>
            <person name="Jarett J.K."/>
            <person name="Geller-Mcgrath D.E."/>
            <person name="Sieber C.M.K."/>
            <person name="Emerson J.B."/>
            <person name="Anantharaman K."/>
            <person name="Thomas B.C."/>
            <person name="Malmstrom R."/>
            <person name="Stieglmeier M."/>
            <person name="Klingl A."/>
            <person name="Woyke T."/>
            <person name="Ryan C.M."/>
            <person name="Banfield J.F."/>
        </authorList>
    </citation>
    <scope>NUCLEOTIDE SEQUENCE [LARGE SCALE GENOMIC DNA]</scope>
</reference>
<dbReference type="AlphaFoldDB" id="A0A2M7W2Z9"/>
<organism evidence="3 4">
    <name type="scientific">Candidatus Dojkabacteria bacterium CG_4_10_14_0_2_um_filter_Dojkabacteria_WS6_41_15</name>
    <dbReference type="NCBI Taxonomy" id="2014249"/>
    <lineage>
        <taxon>Bacteria</taxon>
        <taxon>Candidatus Dojkabacteria</taxon>
    </lineage>
</organism>
<dbReference type="InterPro" id="IPR036390">
    <property type="entry name" value="WH_DNA-bd_sf"/>
</dbReference>
<dbReference type="Pfam" id="PF01978">
    <property type="entry name" value="TrmB"/>
    <property type="match status" value="1"/>
</dbReference>
<sequence>MDIEKLLHETLELSDFQVQVYLSLLEKTGTAGQLFRRLNINRATLYRVLDELVFLNLVIKKETGKRMFFEAMHPSSLNDLYTRKKIAIEEKGVALQRAVYELLRKATSKPTDASITIEKGVYAHYRSMKMQLASKEKILRMKIDTDATLYDYMDYPETGSYLEFQRQFIKERDDKGILTKMLFDNPIDPKRPLTKIAPDNSSRMSRYLPEEILKGISFKVFDDYTMLTLHDKNPENLTIITIRNTFTAQLMKSLFDYVFDRSIAYYAKSPIPAFKTRVAIELPVLGIGTSGVGGYWNGMHPYIDDVGDVDQLRHAIGKGVFYIDCCLMYGDGHAVELVAKAIKNVPRDNLFLNGKL</sequence>
<gene>
    <name evidence="3" type="ORF">COX64_02175</name>
</gene>
<dbReference type="InterPro" id="IPR023210">
    <property type="entry name" value="NADP_OxRdtase_dom"/>
</dbReference>
<evidence type="ECO:0000313" key="4">
    <source>
        <dbReference type="Proteomes" id="UP000228952"/>
    </source>
</evidence>
<dbReference type="InterPro" id="IPR036812">
    <property type="entry name" value="NAD(P)_OxRdtase_dom_sf"/>
</dbReference>